<dbReference type="InterPro" id="IPR036770">
    <property type="entry name" value="Ankyrin_rpt-contain_sf"/>
</dbReference>
<evidence type="ECO:0000313" key="1">
    <source>
        <dbReference type="EMBL" id="RPA82611.1"/>
    </source>
</evidence>
<sequence length="362" mass="39544">MEDYGPLFWELISKFFSPKDTTYFDSYLETISLLDHHLGYQKLARHNPQIRPNPLYICAHYSLPSEILDFLITKLSYDINSVDPHLNWPQVFLATALLSVTALQGLLAVSPDLTLTSSTSQNIFHILASTTVAPCSPATTLSPLVPLLLKAIAGQIPTETLTSMLAAADNTGNTPLHLSVSLFNLPVLLTLLTLPTPPSPIALNRQGRTPLQQLLVSLGAHPQAALQLKPVADIAMSLYLLTLSSPQHKILATSGPGWLGLGSLLKSNKMGYKPQKQWLEEIGIGDINDKDWGMKPVWARNNGRGPLMDRPKVGTRWSSGMETALGRAWKTPGTEIVRRDSAGTAVMFRGKVERWADGKGGL</sequence>
<keyword evidence="2" id="KW-1185">Reference proteome</keyword>
<evidence type="ECO:0000313" key="2">
    <source>
        <dbReference type="Proteomes" id="UP000275078"/>
    </source>
</evidence>
<dbReference type="EMBL" id="ML119670">
    <property type="protein sequence ID" value="RPA82611.1"/>
    <property type="molecule type" value="Genomic_DNA"/>
</dbReference>
<dbReference type="Proteomes" id="UP000275078">
    <property type="component" value="Unassembled WGS sequence"/>
</dbReference>
<dbReference type="SUPFAM" id="SSF48403">
    <property type="entry name" value="Ankyrin repeat"/>
    <property type="match status" value="1"/>
</dbReference>
<dbReference type="Gene3D" id="1.25.40.20">
    <property type="entry name" value="Ankyrin repeat-containing domain"/>
    <property type="match status" value="1"/>
</dbReference>
<proteinExistence type="predicted"/>
<evidence type="ECO:0008006" key="3">
    <source>
        <dbReference type="Google" id="ProtNLM"/>
    </source>
</evidence>
<reference evidence="1 2" key="1">
    <citation type="journal article" date="2018" name="Nat. Ecol. Evol.">
        <title>Pezizomycetes genomes reveal the molecular basis of ectomycorrhizal truffle lifestyle.</title>
        <authorList>
            <person name="Murat C."/>
            <person name="Payen T."/>
            <person name="Noel B."/>
            <person name="Kuo A."/>
            <person name="Morin E."/>
            <person name="Chen J."/>
            <person name="Kohler A."/>
            <person name="Krizsan K."/>
            <person name="Balestrini R."/>
            <person name="Da Silva C."/>
            <person name="Montanini B."/>
            <person name="Hainaut M."/>
            <person name="Levati E."/>
            <person name="Barry K.W."/>
            <person name="Belfiori B."/>
            <person name="Cichocki N."/>
            <person name="Clum A."/>
            <person name="Dockter R.B."/>
            <person name="Fauchery L."/>
            <person name="Guy J."/>
            <person name="Iotti M."/>
            <person name="Le Tacon F."/>
            <person name="Lindquist E.A."/>
            <person name="Lipzen A."/>
            <person name="Malagnac F."/>
            <person name="Mello A."/>
            <person name="Molinier V."/>
            <person name="Miyauchi S."/>
            <person name="Poulain J."/>
            <person name="Riccioni C."/>
            <person name="Rubini A."/>
            <person name="Sitrit Y."/>
            <person name="Splivallo R."/>
            <person name="Traeger S."/>
            <person name="Wang M."/>
            <person name="Zifcakova L."/>
            <person name="Wipf D."/>
            <person name="Zambonelli A."/>
            <person name="Paolocci F."/>
            <person name="Nowrousian M."/>
            <person name="Ottonello S."/>
            <person name="Baldrian P."/>
            <person name="Spatafora J.W."/>
            <person name="Henrissat B."/>
            <person name="Nagy L.G."/>
            <person name="Aury J.M."/>
            <person name="Wincker P."/>
            <person name="Grigoriev I.V."/>
            <person name="Bonfante P."/>
            <person name="Martin F.M."/>
        </authorList>
    </citation>
    <scope>NUCLEOTIDE SEQUENCE [LARGE SCALE GENOMIC DNA]</scope>
    <source>
        <strain evidence="1 2">RN42</strain>
    </source>
</reference>
<name>A0A3N4IEH8_ASCIM</name>
<accession>A0A3N4IEH8</accession>
<protein>
    <recommendedName>
        <fullName evidence="3">Ankyrin</fullName>
    </recommendedName>
</protein>
<gene>
    <name evidence="1" type="ORF">BJ508DRAFT_414032</name>
</gene>
<organism evidence="1 2">
    <name type="scientific">Ascobolus immersus RN42</name>
    <dbReference type="NCBI Taxonomy" id="1160509"/>
    <lineage>
        <taxon>Eukaryota</taxon>
        <taxon>Fungi</taxon>
        <taxon>Dikarya</taxon>
        <taxon>Ascomycota</taxon>
        <taxon>Pezizomycotina</taxon>
        <taxon>Pezizomycetes</taxon>
        <taxon>Pezizales</taxon>
        <taxon>Ascobolaceae</taxon>
        <taxon>Ascobolus</taxon>
    </lineage>
</organism>
<dbReference type="AlphaFoldDB" id="A0A3N4IEH8"/>